<dbReference type="InterPro" id="IPR036683">
    <property type="entry name" value="CO_DH_flav_C_dom_sf"/>
</dbReference>
<evidence type="ECO:0000256" key="3">
    <source>
        <dbReference type="ARBA" id="ARBA00023002"/>
    </source>
</evidence>
<dbReference type="InterPro" id="IPR002346">
    <property type="entry name" value="Mopterin_DH_FAD-bd"/>
</dbReference>
<dbReference type="InterPro" id="IPR051312">
    <property type="entry name" value="Diverse_Substr_Oxidored"/>
</dbReference>
<sequence>MNEFDYHRATSLDEARRLGAAEGAALLAGGQTLLRDLKHRRRAPASLVKISGVLPREIDLREGGITIGAGATHAEVAVSEVVRNRLPALAGLAGHIGDPAVRHRATLGGAVVAHEVAGDYPSACLALGATVHMTGRDLAAAEFFTGPGRTALEPGEIVTAVTFPVPTKAAYVKFLNPAARYPMAGVFVALAADGRPRLAVAAVRADGAFRWLEAEAALATFVGDALREVHMPLDGLAVDLFADATYRGRLAEVLARRAVFLANSAAPGVAVFSHGSSLIGVER</sequence>
<comment type="caution">
    <text evidence="5">The sequence shown here is derived from an EMBL/GenBank/DDBJ whole genome shotgun (WGS) entry which is preliminary data.</text>
</comment>
<reference evidence="5 6" key="1">
    <citation type="submission" date="2022-12" db="EMBL/GenBank/DDBJ databases">
        <authorList>
            <person name="Muema E."/>
        </authorList>
    </citation>
    <scope>NUCLEOTIDE SEQUENCE [LARGE SCALE GENOMIC DNA]</scope>
    <source>
        <strain evidence="6">1330</strain>
    </source>
</reference>
<dbReference type="Gene3D" id="3.30.465.10">
    <property type="match status" value="1"/>
</dbReference>
<dbReference type="InterPro" id="IPR016167">
    <property type="entry name" value="FAD-bd_PCMH_sub1"/>
</dbReference>
<proteinExistence type="predicted"/>
<dbReference type="SUPFAM" id="SSF55447">
    <property type="entry name" value="CO dehydrogenase flavoprotein C-terminal domain-like"/>
    <property type="match status" value="1"/>
</dbReference>
<organism evidence="5 6">
    <name type="scientific">Mesorhizobium argentiipisi</name>
    <dbReference type="NCBI Taxonomy" id="3015175"/>
    <lineage>
        <taxon>Bacteria</taxon>
        <taxon>Pseudomonadati</taxon>
        <taxon>Pseudomonadota</taxon>
        <taxon>Alphaproteobacteria</taxon>
        <taxon>Hyphomicrobiales</taxon>
        <taxon>Phyllobacteriaceae</taxon>
        <taxon>Mesorhizobium</taxon>
    </lineage>
</organism>
<feature type="domain" description="FAD-binding PCMH-type" evidence="4">
    <location>
        <begin position="1"/>
        <end position="168"/>
    </location>
</feature>
<dbReference type="Proteomes" id="UP001366503">
    <property type="component" value="Unassembled WGS sequence"/>
</dbReference>
<dbReference type="SMART" id="SM01092">
    <property type="entry name" value="CO_deh_flav_C"/>
    <property type="match status" value="1"/>
</dbReference>
<dbReference type="SUPFAM" id="SSF56176">
    <property type="entry name" value="FAD-binding/transporter-associated domain-like"/>
    <property type="match status" value="1"/>
</dbReference>
<evidence type="ECO:0000313" key="5">
    <source>
        <dbReference type="EMBL" id="MEI9406442.1"/>
    </source>
</evidence>
<evidence type="ECO:0000256" key="1">
    <source>
        <dbReference type="ARBA" id="ARBA00022630"/>
    </source>
</evidence>
<dbReference type="Pfam" id="PF00941">
    <property type="entry name" value="FAD_binding_5"/>
    <property type="match status" value="1"/>
</dbReference>
<accession>A0ABU8KLS7</accession>
<evidence type="ECO:0000256" key="2">
    <source>
        <dbReference type="ARBA" id="ARBA00022827"/>
    </source>
</evidence>
<dbReference type="InterPro" id="IPR005107">
    <property type="entry name" value="CO_DH_flav_C"/>
</dbReference>
<keyword evidence="6" id="KW-1185">Reference proteome</keyword>
<protein>
    <submittedName>
        <fullName evidence="5">FAD binding domain-containing protein</fullName>
    </submittedName>
</protein>
<dbReference type="Gene3D" id="3.30.43.10">
    <property type="entry name" value="Uridine Diphospho-n-acetylenolpyruvylglucosamine Reductase, domain 2"/>
    <property type="match status" value="1"/>
</dbReference>
<name>A0ABU8KLS7_9HYPH</name>
<evidence type="ECO:0000313" key="6">
    <source>
        <dbReference type="Proteomes" id="UP001366503"/>
    </source>
</evidence>
<dbReference type="InterPro" id="IPR036318">
    <property type="entry name" value="FAD-bd_PCMH-like_sf"/>
</dbReference>
<keyword evidence="2" id="KW-0274">FAD</keyword>
<dbReference type="EMBL" id="JAPYKO010000036">
    <property type="protein sequence ID" value="MEI9406442.1"/>
    <property type="molecule type" value="Genomic_DNA"/>
</dbReference>
<dbReference type="PROSITE" id="PS51387">
    <property type="entry name" value="FAD_PCMH"/>
    <property type="match status" value="1"/>
</dbReference>
<gene>
    <name evidence="5" type="ORF">O7A05_30425</name>
</gene>
<dbReference type="PANTHER" id="PTHR42659:SF2">
    <property type="entry name" value="XANTHINE DEHYDROGENASE SUBUNIT C-RELATED"/>
    <property type="match status" value="1"/>
</dbReference>
<dbReference type="InterPro" id="IPR016166">
    <property type="entry name" value="FAD-bd_PCMH"/>
</dbReference>
<evidence type="ECO:0000259" key="4">
    <source>
        <dbReference type="PROSITE" id="PS51387"/>
    </source>
</evidence>
<dbReference type="PANTHER" id="PTHR42659">
    <property type="entry name" value="XANTHINE DEHYDROGENASE SUBUNIT C-RELATED"/>
    <property type="match status" value="1"/>
</dbReference>
<dbReference type="RefSeq" id="WP_337096932.1">
    <property type="nucleotide sequence ID" value="NZ_JAPYKO010000036.1"/>
</dbReference>
<keyword evidence="1" id="KW-0285">Flavoprotein</keyword>
<keyword evidence="3" id="KW-0560">Oxidoreductase</keyword>
<dbReference type="InterPro" id="IPR016169">
    <property type="entry name" value="FAD-bd_PCMH_sub2"/>
</dbReference>